<keyword evidence="2" id="KW-0244">Early protein</keyword>
<keyword evidence="8" id="KW-1114">Inhibition of host interferon signaling pathway by virus</keyword>
<keyword evidence="14" id="KW-1035">Host cytoplasm</keyword>
<evidence type="ECO:0000256" key="17">
    <source>
        <dbReference type="ARBA" id="ARBA00023309"/>
    </source>
</evidence>
<reference evidence="18" key="1">
    <citation type="journal article" date="2024" name="Microbiol. Spectr.">
        <title>Full-genome sequencing of dozens of new DNA viruses found in Spanish bat feces.</title>
        <authorList>
            <person name="Buigues J."/>
            <person name="Vinals A."/>
            <person name="Martinez-Recio R."/>
            <person name="Monros J.S."/>
            <person name="Sanjuan R."/>
            <person name="Cuevas J.M."/>
        </authorList>
    </citation>
    <scope>NUCLEOTIDE SEQUENCE</scope>
    <source>
        <strain evidence="18">MAVG49</strain>
    </source>
</reference>
<evidence type="ECO:0000313" key="18">
    <source>
        <dbReference type="EMBL" id="WZK92773.1"/>
    </source>
</evidence>
<dbReference type="GO" id="GO:0008270">
    <property type="term" value="F:zinc ion binding"/>
    <property type="evidence" value="ECO:0007669"/>
    <property type="project" value="UniProtKB-KW"/>
</dbReference>
<evidence type="ECO:0000256" key="5">
    <source>
        <dbReference type="ARBA" id="ARBA00022632"/>
    </source>
</evidence>
<proteinExistence type="predicted"/>
<sequence length="96" mass="10514">MSTDVSAIPDLLHGLVPAEPTPHAAGEGQEEERTILSVRQVGSNCPICSRRVIRVILATPVGLRQLQELLLGELIQPLCSRCVRECLLNPRQHGRT</sequence>
<keyword evidence="11" id="KW-0238">DNA-binding</keyword>
<dbReference type="EMBL" id="PP410049">
    <property type="protein sequence ID" value="WZK92773.1"/>
    <property type="molecule type" value="Genomic_DNA"/>
</dbReference>
<keyword evidence="12" id="KW-0010">Activator</keyword>
<keyword evidence="15" id="KW-0922">Interferon antiviral system evasion</keyword>
<evidence type="ECO:0000256" key="7">
    <source>
        <dbReference type="ARBA" id="ARBA00022771"/>
    </source>
</evidence>
<evidence type="ECO:0000256" key="2">
    <source>
        <dbReference type="ARBA" id="ARBA00022518"/>
    </source>
</evidence>
<evidence type="ECO:0000256" key="13">
    <source>
        <dbReference type="ARBA" id="ARBA00023163"/>
    </source>
</evidence>
<keyword evidence="9" id="KW-0862">Zinc</keyword>
<keyword evidence="17" id="KW-1078">G1/S host cell cycle checkpoint dysregulation by virus</keyword>
<dbReference type="GO" id="GO:0003700">
    <property type="term" value="F:DNA-binding transcription factor activity"/>
    <property type="evidence" value="ECO:0007669"/>
    <property type="project" value="InterPro"/>
</dbReference>
<evidence type="ECO:0000256" key="6">
    <source>
        <dbReference type="ARBA" id="ARBA00022723"/>
    </source>
</evidence>
<name>A0AAU6S4V8_9PAPI</name>
<dbReference type="GO" id="GO:0003677">
    <property type="term" value="F:DNA binding"/>
    <property type="evidence" value="ECO:0007669"/>
    <property type="project" value="UniProtKB-KW"/>
</dbReference>
<evidence type="ECO:0000256" key="1">
    <source>
        <dbReference type="ARBA" id="ARBA00022504"/>
    </source>
</evidence>
<protein>
    <submittedName>
        <fullName evidence="18">E7 oncogenic protein</fullName>
    </submittedName>
</protein>
<dbReference type="Gene3D" id="3.30.160.330">
    <property type="match status" value="1"/>
</dbReference>
<evidence type="ECO:0000256" key="11">
    <source>
        <dbReference type="ARBA" id="ARBA00023125"/>
    </source>
</evidence>
<dbReference type="Pfam" id="PF00527">
    <property type="entry name" value="E7"/>
    <property type="match status" value="1"/>
</dbReference>
<reference evidence="18" key="2">
    <citation type="submission" date="2024-02" db="EMBL/GenBank/DDBJ databases">
        <authorList>
            <person name="Buigues J."/>
            <person name="Vinals A."/>
            <person name="Martinez-Recio R."/>
            <person name="S Monros J."/>
            <person name="Sanjuan R."/>
            <person name="Cuevas J.M."/>
        </authorList>
    </citation>
    <scope>NUCLEOTIDE SEQUENCE</scope>
    <source>
        <strain evidence="18">MAVG49</strain>
    </source>
</reference>
<evidence type="ECO:0000256" key="16">
    <source>
        <dbReference type="ARBA" id="ARBA00023280"/>
    </source>
</evidence>
<organism evidence="18">
    <name type="scientific">Plecotus austriacus papillomavirus 1</name>
    <dbReference type="NCBI Taxonomy" id="3140011"/>
    <lineage>
        <taxon>Viruses</taxon>
        <taxon>Monodnaviria</taxon>
        <taxon>Shotokuvirae</taxon>
        <taxon>Cossaviricota</taxon>
        <taxon>Papovaviricetes</taxon>
        <taxon>Zurhausenvirales</taxon>
        <taxon>Papillomaviridae</taxon>
    </lineage>
</organism>
<evidence type="ECO:0000256" key="9">
    <source>
        <dbReference type="ARBA" id="ARBA00022833"/>
    </source>
</evidence>
<keyword evidence="4" id="KW-0945">Host-virus interaction</keyword>
<dbReference type="GO" id="GO:0052170">
    <property type="term" value="P:symbiont-mediated suppression of host innate immune response"/>
    <property type="evidence" value="ECO:0007669"/>
    <property type="project" value="UniProtKB-KW"/>
</dbReference>
<evidence type="ECO:0000256" key="10">
    <source>
        <dbReference type="ARBA" id="ARBA00023015"/>
    </source>
</evidence>
<accession>A0AAU6S4V8</accession>
<evidence type="ECO:0000256" key="12">
    <source>
        <dbReference type="ARBA" id="ARBA00023159"/>
    </source>
</evidence>
<keyword evidence="13" id="KW-0804">Transcription</keyword>
<dbReference type="GO" id="GO:0039645">
    <property type="term" value="P:symbiont-mediated perturbation of host cell cycle G1/S transition checkpoint"/>
    <property type="evidence" value="ECO:0007669"/>
    <property type="project" value="UniProtKB-KW"/>
</dbReference>
<keyword evidence="7" id="KW-0863">Zinc-finger</keyword>
<evidence type="ECO:0000256" key="15">
    <source>
        <dbReference type="ARBA" id="ARBA00023258"/>
    </source>
</evidence>
<keyword evidence="1" id="KW-1121">Modulation of host cell cycle by virus</keyword>
<evidence type="ECO:0000256" key="4">
    <source>
        <dbReference type="ARBA" id="ARBA00022581"/>
    </source>
</evidence>
<evidence type="ECO:0000256" key="3">
    <source>
        <dbReference type="ARBA" id="ARBA00022562"/>
    </source>
</evidence>
<keyword evidence="10" id="KW-0805">Transcription regulation</keyword>
<keyword evidence="6" id="KW-0479">Metal-binding</keyword>
<evidence type="ECO:0000256" key="14">
    <source>
        <dbReference type="ARBA" id="ARBA00023200"/>
    </source>
</evidence>
<keyword evidence="3" id="KW-1048">Host nucleus</keyword>
<dbReference type="GO" id="GO:0039502">
    <property type="term" value="P:symbiont-mediated suppression of host type I interferon-mediated signaling pathway"/>
    <property type="evidence" value="ECO:0007669"/>
    <property type="project" value="UniProtKB-KW"/>
</dbReference>
<dbReference type="SUPFAM" id="SSF161234">
    <property type="entry name" value="E7 C-terminal domain-like"/>
    <property type="match status" value="1"/>
</dbReference>
<evidence type="ECO:0000256" key="8">
    <source>
        <dbReference type="ARBA" id="ARBA00022830"/>
    </source>
</evidence>
<keyword evidence="16" id="KW-0899">Viral immunoevasion</keyword>
<keyword evidence="5" id="KW-1090">Inhibition of host innate immune response by virus</keyword>
<dbReference type="InterPro" id="IPR000148">
    <property type="entry name" value="Papilloma_E7"/>
</dbReference>